<evidence type="ECO:0000313" key="2">
    <source>
        <dbReference type="EMBL" id="CAD9290405.1"/>
    </source>
</evidence>
<accession>A0A7S1V7E8</accession>
<sequence length="1059" mass="118876">MRSLMLSSRRHQYHVATEDIMAKNRLSFSHVPLYGRDDEIQRLEQSYHRVQHGQNEAVFVDAGAGTGKTALVEYVYKEWDLYASGKFSKPHEIEPDAPFAAILEALNKLCVRLAEAVPSFHLLKINLRRYLRDDAGLLLDLLPRLKDLIGSSPSDTLTQASTETSEKPPAWSFQRIKKALCTLLKAVCSWEMPVIIFIDNLQWIDPESLELLKHILLNEDIQGLLFVGAYRTAEVGYLHPLSMFFREVQLKNDRHDEEVDLIRITPIKLLDLFLPFTNALISDALRIDGAASYSLTEVIHKKTLGNPRHTSRILRLMQAEGMIFKNEERTKWTYDLERINLEVVNSVVDLLGENMESVLGDNVVTVKTAACLGACVKVEVLKEILDDQDNETIHEGLKDVAAQGIIEFFEDEKYFSFTDERLRNAAFALCDDREAFQLDLGMTLLERYKKDKETEEWSLLRATALLDGVYQRMDAKAKSELAELNLEAGGRMYRQMTFPKALTFAKAGLSIVDESLGWTSHYQTTLRLQTLVANTRVRLGEKGVSDWLTNEIIPHAKELDDKLPLYIAQLGAMSNDGKESSSIPFAIRCLRELGVRFPKNPTKAMVTMEILKTRVLTRKDTEERVRSLESVDSAKVSAAVTFLHSIVQVGYFVGRELQCMIAGLRMLRLCLRHGKTEGLSIGLAMYGIALSLSGNFKEASRFGHLALEVTDRNPQFAAAKPMAHTFVQYFLAHLFEQLHEGVDSVLYGYNTAMQIGDHAGATACASLYGGLCFLTGRPLMRSTIDLESLTSQLSPLTQTDGLWMLRLYWQTALNLSGTSPNPVVLTGKAMDVTDAEALDSPKVHWAMWQLKLVIAVVFQDRALTKTALDYLHDHRSDFRTPLCGPTRMALECMAARDLIEQDPANKGNTKRRTAIIKAYLKESEKFPRETTRHAMFFISAEKAILEKKNSHIIQDWFNKAIYTSSVAGNKLMAALGNERAGLYFLGEDVADSSQATVGNNYLQKALDAYRTWGAVGKVAALVRQHDFLAATMDEQTTQSSLDVLTGRGYHGSVCSSQSQ</sequence>
<gene>
    <name evidence="2" type="ORF">GOCE00092_LOCUS16622</name>
</gene>
<dbReference type="InterPro" id="IPR053159">
    <property type="entry name" value="Hybrid_Histidine_Kinase"/>
</dbReference>
<name>A0A7S1V7E8_9STRA</name>
<organism evidence="2">
    <name type="scientific">Grammatophora oceanica</name>
    <dbReference type="NCBI Taxonomy" id="210454"/>
    <lineage>
        <taxon>Eukaryota</taxon>
        <taxon>Sar</taxon>
        <taxon>Stramenopiles</taxon>
        <taxon>Ochrophyta</taxon>
        <taxon>Bacillariophyta</taxon>
        <taxon>Fragilariophyceae</taxon>
        <taxon>Fragilariophycidae</taxon>
        <taxon>Rhabdonematales</taxon>
        <taxon>Grammatophoraceae</taxon>
        <taxon>Grammatophora</taxon>
    </lineage>
</organism>
<dbReference type="PANTHER" id="PTHR43642">
    <property type="entry name" value="HYBRID SIGNAL TRANSDUCTION HISTIDINE KINASE G"/>
    <property type="match status" value="1"/>
</dbReference>
<proteinExistence type="predicted"/>
<dbReference type="Gene3D" id="3.40.50.300">
    <property type="entry name" value="P-loop containing nucleotide triphosphate hydrolases"/>
    <property type="match status" value="1"/>
</dbReference>
<reference evidence="2" key="1">
    <citation type="submission" date="2021-01" db="EMBL/GenBank/DDBJ databases">
        <authorList>
            <person name="Corre E."/>
            <person name="Pelletier E."/>
            <person name="Niang G."/>
            <person name="Scheremetjew M."/>
            <person name="Finn R."/>
            <person name="Kale V."/>
            <person name="Holt S."/>
            <person name="Cochrane G."/>
            <person name="Meng A."/>
            <person name="Brown T."/>
            <person name="Cohen L."/>
        </authorList>
    </citation>
    <scope>NUCLEOTIDE SEQUENCE</scope>
    <source>
        <strain evidence="2">CCMP 410</strain>
    </source>
</reference>
<evidence type="ECO:0000259" key="1">
    <source>
        <dbReference type="Pfam" id="PF13191"/>
    </source>
</evidence>
<feature type="domain" description="Orc1-like AAA ATPase" evidence="1">
    <location>
        <begin position="32"/>
        <end position="226"/>
    </location>
</feature>
<dbReference type="InterPro" id="IPR027417">
    <property type="entry name" value="P-loop_NTPase"/>
</dbReference>
<dbReference type="SUPFAM" id="SSF52540">
    <property type="entry name" value="P-loop containing nucleoside triphosphate hydrolases"/>
    <property type="match status" value="1"/>
</dbReference>
<protein>
    <recommendedName>
        <fullName evidence="1">Orc1-like AAA ATPase domain-containing protein</fullName>
    </recommendedName>
</protein>
<dbReference type="PANTHER" id="PTHR43642:SF1">
    <property type="entry name" value="HYBRID SIGNAL TRANSDUCTION HISTIDINE KINASE G"/>
    <property type="match status" value="1"/>
</dbReference>
<dbReference type="Pfam" id="PF13191">
    <property type="entry name" value="AAA_16"/>
    <property type="match status" value="1"/>
</dbReference>
<dbReference type="InterPro" id="IPR041664">
    <property type="entry name" value="AAA_16"/>
</dbReference>
<dbReference type="AlphaFoldDB" id="A0A7S1V7E8"/>
<dbReference type="EMBL" id="HBGK01031832">
    <property type="protein sequence ID" value="CAD9290405.1"/>
    <property type="molecule type" value="Transcribed_RNA"/>
</dbReference>